<dbReference type="AlphaFoldDB" id="A0A832ZV10"/>
<name>A0A832ZV10_CALS0</name>
<gene>
    <name evidence="1" type="ORF">EYH45_02175</name>
</gene>
<accession>A0A832ZV10</accession>
<proteinExistence type="predicted"/>
<protein>
    <submittedName>
        <fullName evidence="1">Uncharacterized protein</fullName>
    </submittedName>
</protein>
<organism evidence="1 2">
    <name type="scientific">Caldiarchaeum subterraneum</name>
    <dbReference type="NCBI Taxonomy" id="311458"/>
    <lineage>
        <taxon>Archaea</taxon>
        <taxon>Nitrososphaerota</taxon>
        <taxon>Candidatus Caldarchaeales</taxon>
        <taxon>Candidatus Caldarchaeaceae</taxon>
        <taxon>Candidatus Caldarchaeum</taxon>
    </lineage>
</organism>
<comment type="caution">
    <text evidence="1">The sequence shown here is derived from an EMBL/GenBank/DDBJ whole genome shotgun (WGS) entry which is preliminary data.</text>
</comment>
<dbReference type="EMBL" id="DQVM01000039">
    <property type="protein sequence ID" value="HIQ29351.1"/>
    <property type="molecule type" value="Genomic_DNA"/>
</dbReference>
<reference evidence="1" key="1">
    <citation type="journal article" date="2020" name="ISME J.">
        <title>Gammaproteobacteria mediating utilization of methyl-, sulfur- and petroleum organic compounds in deep ocean hydrothermal plumes.</title>
        <authorList>
            <person name="Zhou Z."/>
            <person name="Liu Y."/>
            <person name="Pan J."/>
            <person name="Cron B.R."/>
            <person name="Toner B.M."/>
            <person name="Anantharaman K."/>
            <person name="Breier J.A."/>
            <person name="Dick G.J."/>
            <person name="Li M."/>
        </authorList>
    </citation>
    <scope>NUCLEOTIDE SEQUENCE</scope>
    <source>
        <strain evidence="1">SZUA-1515</strain>
    </source>
</reference>
<evidence type="ECO:0000313" key="1">
    <source>
        <dbReference type="EMBL" id="HIQ29351.1"/>
    </source>
</evidence>
<dbReference type="Proteomes" id="UP000608579">
    <property type="component" value="Unassembled WGS sequence"/>
</dbReference>
<sequence length="84" mass="9856">MKKSARKQIKVDEKRLKEAAERALKQPRLAFYSPLASCILNYWKNVVPRYSISDELARIVEAELRSRWPGLAVKADKMLRRGRR</sequence>
<evidence type="ECO:0000313" key="2">
    <source>
        <dbReference type="Proteomes" id="UP000608579"/>
    </source>
</evidence>